<evidence type="ECO:0000313" key="1">
    <source>
        <dbReference type="EMBL" id="AIE84905.1"/>
    </source>
</evidence>
<gene>
    <name evidence="1" type="ORF">OP10G_1537</name>
</gene>
<dbReference type="HOGENOM" id="CLU_026001_0_1_0"/>
<dbReference type="eggNOG" id="COG5267">
    <property type="taxonomic scope" value="Bacteria"/>
</dbReference>
<proteinExistence type="predicted"/>
<accession>A0A068NQ69</accession>
<organism evidence="1 2">
    <name type="scientific">Fimbriimonas ginsengisoli Gsoil 348</name>
    <dbReference type="NCBI Taxonomy" id="661478"/>
    <lineage>
        <taxon>Bacteria</taxon>
        <taxon>Bacillati</taxon>
        <taxon>Armatimonadota</taxon>
        <taxon>Fimbriimonadia</taxon>
        <taxon>Fimbriimonadales</taxon>
        <taxon>Fimbriimonadaceae</taxon>
        <taxon>Fimbriimonas</taxon>
    </lineage>
</organism>
<dbReference type="STRING" id="661478.OP10G_1537"/>
<dbReference type="AlphaFoldDB" id="A0A068NQ69"/>
<name>A0A068NQ69_FIMGI</name>
<dbReference type="PROSITE" id="PS51257">
    <property type="entry name" value="PROKAR_LIPOPROTEIN"/>
    <property type="match status" value="1"/>
</dbReference>
<evidence type="ECO:0000313" key="2">
    <source>
        <dbReference type="Proteomes" id="UP000027982"/>
    </source>
</evidence>
<keyword evidence="2" id="KW-1185">Reference proteome</keyword>
<dbReference type="PROSITE" id="PS51318">
    <property type="entry name" value="TAT"/>
    <property type="match status" value="1"/>
</dbReference>
<dbReference type="OrthoDB" id="9772295at2"/>
<sequence length="463" mass="51100">MLSRRELIGLGAAAGLASGCAPLAARLRHKAPLDAFALPAGPTEPAVRLFGRAGFGHRPGDLQAYAADGHEKTVERLLHADAPEDPTLIAQISRLEAFRMNADEMEDLHREEVVRQLQQGAFLRSVYGANPLKERMVDFWTNHFNIYGPKETCAWRKGSDEDHVIRENALGSFPKMLEMSARSPAMLAYLDNERNVSGHANENYARELMELHTLGVDGGYTQRDIQEVARCFTGWMVEERFLRRKGTFRFDPDRHDNGRKMVLGHVIPAGGGEADAQTVLAIVSRHPSTAKFLAKKLSLYFLGERHPRVEGEVAEAYGKTGGDIRAMLRPILFSPALLEGSPILKRPLDLVASALRALDASTDGSRPIQEHLNAMGQAACQWPMPDGYPVKPTAWSGSMLPRWNFAFALAEGRIRGTTLERADLSKSVQVEALLGKKPDAELLQAVERDGLGVALASPEFQWR</sequence>
<dbReference type="Proteomes" id="UP000027982">
    <property type="component" value="Chromosome"/>
</dbReference>
<dbReference type="KEGG" id="fgi:OP10G_1537"/>
<reference evidence="1 2" key="1">
    <citation type="journal article" date="2014" name="PLoS ONE">
        <title>The first complete genome sequence of the class fimbriimonadia in the phylum armatimonadetes.</title>
        <authorList>
            <person name="Hu Z.Y."/>
            <person name="Wang Y.Z."/>
            <person name="Im W.T."/>
            <person name="Wang S.Y."/>
            <person name="Zhao G.P."/>
            <person name="Zheng H.J."/>
            <person name="Quan Z.X."/>
        </authorList>
    </citation>
    <scope>NUCLEOTIDE SEQUENCE [LARGE SCALE GENOMIC DNA]</scope>
    <source>
        <strain evidence="1">Gsoil 348</strain>
    </source>
</reference>
<dbReference type="RefSeq" id="WP_025226488.1">
    <property type="nucleotide sequence ID" value="NZ_CP007139.1"/>
</dbReference>
<dbReference type="InterPro" id="IPR014917">
    <property type="entry name" value="DUF1800"/>
</dbReference>
<protein>
    <submittedName>
        <fullName evidence="1">Uncharacterized protein</fullName>
    </submittedName>
</protein>
<dbReference type="EMBL" id="CP007139">
    <property type="protein sequence ID" value="AIE84905.1"/>
    <property type="molecule type" value="Genomic_DNA"/>
</dbReference>
<dbReference type="Pfam" id="PF08811">
    <property type="entry name" value="DUF1800"/>
    <property type="match status" value="1"/>
</dbReference>
<dbReference type="InterPro" id="IPR006311">
    <property type="entry name" value="TAT_signal"/>
</dbReference>